<keyword evidence="3" id="KW-1185">Reference proteome</keyword>
<dbReference type="SMART" id="SM00052">
    <property type="entry name" value="EAL"/>
    <property type="match status" value="1"/>
</dbReference>
<dbReference type="Proteomes" id="UP001335737">
    <property type="component" value="Unassembled WGS sequence"/>
</dbReference>
<organism evidence="2 3">
    <name type="scientific">Virgibacillus tibetensis</name>
    <dbReference type="NCBI Taxonomy" id="3042313"/>
    <lineage>
        <taxon>Bacteria</taxon>
        <taxon>Bacillati</taxon>
        <taxon>Bacillota</taxon>
        <taxon>Bacilli</taxon>
        <taxon>Bacillales</taxon>
        <taxon>Bacillaceae</taxon>
        <taxon>Virgibacillus</taxon>
    </lineage>
</organism>
<reference evidence="2 3" key="1">
    <citation type="journal article" date="2024" name="Int. J. Syst. Evol. Microbiol.">
        <title>Virgibacillus tibetensis sp. nov., isolated from salt lake on the Tibetan Plateau of China.</title>
        <authorList>
            <person name="Phurbu D."/>
            <person name="Liu Z.-X."/>
            <person name="Wang R."/>
            <person name="Zheng Y.-Y."/>
            <person name="Liu H.-C."/>
            <person name="Zhou Y.-G."/>
            <person name="Yu Y.-J."/>
            <person name="Li A.-H."/>
        </authorList>
    </citation>
    <scope>NUCLEOTIDE SEQUENCE [LARGE SCALE GENOMIC DNA]</scope>
    <source>
        <strain evidence="2 3">C22-A2</strain>
    </source>
</reference>
<dbReference type="Pfam" id="PF00563">
    <property type="entry name" value="EAL"/>
    <property type="match status" value="1"/>
</dbReference>
<protein>
    <submittedName>
        <fullName evidence="2">EAL domain-containing protein</fullName>
    </submittedName>
</protein>
<dbReference type="InterPro" id="IPR035919">
    <property type="entry name" value="EAL_sf"/>
</dbReference>
<dbReference type="RefSeq" id="WP_327606473.1">
    <property type="nucleotide sequence ID" value="NZ_JARZFX010000002.1"/>
</dbReference>
<dbReference type="InterPro" id="IPR001633">
    <property type="entry name" value="EAL_dom"/>
</dbReference>
<dbReference type="SUPFAM" id="SSF141868">
    <property type="entry name" value="EAL domain-like"/>
    <property type="match status" value="1"/>
</dbReference>
<gene>
    <name evidence="2" type="ORF">QGM71_05225</name>
</gene>
<accession>A0ABU6KC61</accession>
<dbReference type="PROSITE" id="PS50883">
    <property type="entry name" value="EAL"/>
    <property type="match status" value="1"/>
</dbReference>
<evidence type="ECO:0000313" key="2">
    <source>
        <dbReference type="EMBL" id="MEC5422901.1"/>
    </source>
</evidence>
<name>A0ABU6KC61_9BACI</name>
<dbReference type="PANTHER" id="PTHR33121:SF76">
    <property type="entry name" value="SIGNALING PROTEIN"/>
    <property type="match status" value="1"/>
</dbReference>
<dbReference type="Gene3D" id="3.20.20.450">
    <property type="entry name" value="EAL domain"/>
    <property type="match status" value="1"/>
</dbReference>
<evidence type="ECO:0000313" key="3">
    <source>
        <dbReference type="Proteomes" id="UP001335737"/>
    </source>
</evidence>
<dbReference type="CDD" id="cd01948">
    <property type="entry name" value="EAL"/>
    <property type="match status" value="1"/>
</dbReference>
<dbReference type="PANTHER" id="PTHR33121">
    <property type="entry name" value="CYCLIC DI-GMP PHOSPHODIESTERASE PDEF"/>
    <property type="match status" value="1"/>
</dbReference>
<dbReference type="InterPro" id="IPR050706">
    <property type="entry name" value="Cyclic-di-GMP_PDE-like"/>
</dbReference>
<evidence type="ECO:0000259" key="1">
    <source>
        <dbReference type="PROSITE" id="PS50883"/>
    </source>
</evidence>
<proteinExistence type="predicted"/>
<feature type="domain" description="EAL" evidence="1">
    <location>
        <begin position="1"/>
        <end position="243"/>
    </location>
</feature>
<comment type="caution">
    <text evidence="2">The sequence shown here is derived from an EMBL/GenBank/DDBJ whole genome shotgun (WGS) entry which is preliminary data.</text>
</comment>
<dbReference type="EMBL" id="JARZFX010000002">
    <property type="protein sequence ID" value="MEC5422901.1"/>
    <property type="molecule type" value="Genomic_DNA"/>
</dbReference>
<sequence length="243" mass="27558">MGTEQDIYIHELDFHHVIQPIFDLSKNNIYGYEVLLRSQEIQNPEILFNYAKEKNQLFELDMRSILSACENFNKNSSLLSGLYIFINVFPSTLINPDFYERMQRLANVMSLRPESIVFEINESEKGTDMQALKTGISAIKRLGFLVALDDIGKGESTVQSIVQLEPNIAKLDRIFAKDLTKSPKKQSIITMILQLLGKDTIFIVEGFESEADLLTAKGLGVPFGQGFFLGKPKPLNHYLANFE</sequence>